<evidence type="ECO:0000256" key="11">
    <source>
        <dbReference type="ARBA" id="ARBA00032498"/>
    </source>
</evidence>
<evidence type="ECO:0000256" key="6">
    <source>
        <dbReference type="ARBA" id="ARBA00022928"/>
    </source>
</evidence>
<dbReference type="GO" id="GO:0000978">
    <property type="term" value="F:RNA polymerase II cis-regulatory region sequence-specific DNA binding"/>
    <property type="evidence" value="ECO:0007669"/>
    <property type="project" value="TreeGrafter"/>
</dbReference>
<evidence type="ECO:0000256" key="3">
    <source>
        <dbReference type="ARBA" id="ARBA00019052"/>
    </source>
</evidence>
<dbReference type="GO" id="GO:0005516">
    <property type="term" value="F:calmodulin binding"/>
    <property type="evidence" value="ECO:0007669"/>
    <property type="project" value="UniProtKB-KW"/>
</dbReference>
<dbReference type="PANTHER" id="PTHR10270">
    <property type="entry name" value="SOX TRANSCRIPTION FACTOR"/>
    <property type="match status" value="1"/>
</dbReference>
<evidence type="ECO:0000313" key="17">
    <source>
        <dbReference type="Proteomes" id="UP000225706"/>
    </source>
</evidence>
<keyword evidence="17" id="KW-1185">Reference proteome</keyword>
<dbReference type="GO" id="GO:0001228">
    <property type="term" value="F:DNA-binding transcription activator activity, RNA polymerase II-specific"/>
    <property type="evidence" value="ECO:0007669"/>
    <property type="project" value="TreeGrafter"/>
</dbReference>
<dbReference type="GO" id="GO:0007548">
    <property type="term" value="P:sex differentiation"/>
    <property type="evidence" value="ECO:0007669"/>
    <property type="project" value="UniProtKB-KW"/>
</dbReference>
<dbReference type="AlphaFoldDB" id="A0A2B4RC45"/>
<evidence type="ECO:0000256" key="2">
    <source>
        <dbReference type="ARBA" id="ARBA00005998"/>
    </source>
</evidence>
<evidence type="ECO:0000259" key="15">
    <source>
        <dbReference type="PROSITE" id="PS50118"/>
    </source>
</evidence>
<comment type="function">
    <text evidence="12">Transcriptional regulator that controls a genetic switch in male development. It is necessary and sufficient for initiating male sex determination by directing the development of supporting cell precursors (pre-Sertoli cells) as Sertoli rather than granulosa cells. Involved in different aspects of gene regulation including promoter activation or repression. Binds to the DNA consensus sequence 5'-[AT]AACAA[AT]-3'. SRY HMG box recognizes DNA by partial intercalation in the minor groove and promotes DNA bending. Also involved in pre-mRNA splicing. In male adult brain involved in the maintenance of motor functions of dopaminergic neurons.</text>
</comment>
<protein>
    <recommendedName>
        <fullName evidence="3">Sex-determining region Y protein</fullName>
    </recommendedName>
    <alternativeName>
        <fullName evidence="11">Testis-determining factor</fullName>
    </alternativeName>
</protein>
<evidence type="ECO:0000256" key="7">
    <source>
        <dbReference type="ARBA" id="ARBA00023125"/>
    </source>
</evidence>
<evidence type="ECO:0000256" key="10">
    <source>
        <dbReference type="ARBA" id="ARBA00023242"/>
    </source>
</evidence>
<comment type="similarity">
    <text evidence="2">Belongs to the SRY family.</text>
</comment>
<dbReference type="GO" id="GO:0016607">
    <property type="term" value="C:nuclear speck"/>
    <property type="evidence" value="ECO:0007669"/>
    <property type="project" value="UniProtKB-SubCell"/>
</dbReference>
<evidence type="ECO:0000256" key="5">
    <source>
        <dbReference type="ARBA" id="ARBA00022860"/>
    </source>
</evidence>
<reference evidence="17" key="1">
    <citation type="journal article" date="2017" name="bioRxiv">
        <title>Comparative analysis of the genomes of Stylophora pistillata and Acropora digitifera provides evidence for extensive differences between species of corals.</title>
        <authorList>
            <person name="Voolstra C.R."/>
            <person name="Li Y."/>
            <person name="Liew Y.J."/>
            <person name="Baumgarten S."/>
            <person name="Zoccola D."/>
            <person name="Flot J.-F."/>
            <person name="Tambutte S."/>
            <person name="Allemand D."/>
            <person name="Aranda M."/>
        </authorList>
    </citation>
    <scope>NUCLEOTIDE SEQUENCE [LARGE SCALE GENOMIC DNA]</scope>
</reference>
<dbReference type="InterPro" id="IPR036910">
    <property type="entry name" value="HMG_box_dom_sf"/>
</dbReference>
<feature type="DNA-binding region" description="HMG box" evidence="13">
    <location>
        <begin position="38"/>
        <end position="106"/>
    </location>
</feature>
<evidence type="ECO:0000313" key="16">
    <source>
        <dbReference type="EMBL" id="PFX13802.1"/>
    </source>
</evidence>
<feature type="compositionally biased region" description="Basic and acidic residues" evidence="14">
    <location>
        <begin position="1"/>
        <end position="25"/>
    </location>
</feature>
<dbReference type="Gene3D" id="1.10.30.10">
    <property type="entry name" value="High mobility group box domain"/>
    <property type="match status" value="1"/>
</dbReference>
<dbReference type="Proteomes" id="UP000225706">
    <property type="component" value="Unassembled WGS sequence"/>
</dbReference>
<keyword evidence="7 13" id="KW-0238">DNA-binding</keyword>
<evidence type="ECO:0000256" key="9">
    <source>
        <dbReference type="ARBA" id="ARBA00023163"/>
    </source>
</evidence>
<dbReference type="InterPro" id="IPR009071">
    <property type="entry name" value="HMG_box_dom"/>
</dbReference>
<comment type="subcellular location">
    <subcellularLocation>
        <location evidence="1">Nucleus speckle</location>
    </subcellularLocation>
</comment>
<evidence type="ECO:0000256" key="13">
    <source>
        <dbReference type="PROSITE-ProRule" id="PRU00267"/>
    </source>
</evidence>
<organism evidence="16 17">
    <name type="scientific">Stylophora pistillata</name>
    <name type="common">Smooth cauliflower coral</name>
    <dbReference type="NCBI Taxonomy" id="50429"/>
    <lineage>
        <taxon>Eukaryota</taxon>
        <taxon>Metazoa</taxon>
        <taxon>Cnidaria</taxon>
        <taxon>Anthozoa</taxon>
        <taxon>Hexacorallia</taxon>
        <taxon>Scleractinia</taxon>
        <taxon>Astrocoeniina</taxon>
        <taxon>Pocilloporidae</taxon>
        <taxon>Stylophora</taxon>
    </lineage>
</organism>
<dbReference type="GO" id="GO:0030154">
    <property type="term" value="P:cell differentiation"/>
    <property type="evidence" value="ECO:0007669"/>
    <property type="project" value="UniProtKB-KW"/>
</dbReference>
<proteinExistence type="inferred from homology"/>
<keyword evidence="10 13" id="KW-0539">Nucleus</keyword>
<gene>
    <name evidence="16" type="primary">Sox15</name>
    <name evidence="16" type="ORF">AWC38_SpisGene22086</name>
</gene>
<evidence type="ECO:0000256" key="12">
    <source>
        <dbReference type="ARBA" id="ARBA00045821"/>
    </source>
</evidence>
<dbReference type="SUPFAM" id="SSF47095">
    <property type="entry name" value="HMG-box"/>
    <property type="match status" value="1"/>
</dbReference>
<accession>A0A2B4RC45</accession>
<feature type="region of interest" description="Disordered" evidence="14">
    <location>
        <begin position="1"/>
        <end position="29"/>
    </location>
</feature>
<dbReference type="EMBL" id="LSMT01000893">
    <property type="protein sequence ID" value="PFX13802.1"/>
    <property type="molecule type" value="Genomic_DNA"/>
</dbReference>
<keyword evidence="9" id="KW-0804">Transcription</keyword>
<keyword evidence="6" id="KW-0726">Sexual differentiation</keyword>
<dbReference type="OrthoDB" id="6247875at2759"/>
<keyword evidence="4" id="KW-0221">Differentiation</keyword>
<dbReference type="PANTHER" id="PTHR10270:SF161">
    <property type="entry name" value="SEX-DETERMINING REGION Y PROTEIN"/>
    <property type="match status" value="1"/>
</dbReference>
<keyword evidence="8" id="KW-0010">Activator</keyword>
<sequence length="268" mass="31199">MQERDKETSERAEKTHSKDDQETRNMEFTLPVHDDRHIKRPLNSFMVWAKERRREMNRDNPKMRNAEISKILGEEWRQLSDEVKKPFVEEAIRLRRQHKLDHPNYRYRPRRKNRLEANGEIVQREGCRQPLALYPSAGATSSGFLAHSLHQDYKSAMFPPRFAHHDKPSYLSEHTSKPGNASTGYMAPFPVRPSDVPSWNGYLSPATSPYYFDPPRFTMSYESPVRAIHPGRISPVKDKLPSPNNPGITGNHSTTWPYFALKAELQYV</sequence>
<evidence type="ECO:0000256" key="8">
    <source>
        <dbReference type="ARBA" id="ARBA00023159"/>
    </source>
</evidence>
<evidence type="ECO:0000256" key="4">
    <source>
        <dbReference type="ARBA" id="ARBA00022782"/>
    </source>
</evidence>
<evidence type="ECO:0000256" key="1">
    <source>
        <dbReference type="ARBA" id="ARBA00004324"/>
    </source>
</evidence>
<feature type="domain" description="HMG box" evidence="15">
    <location>
        <begin position="38"/>
        <end position="106"/>
    </location>
</feature>
<dbReference type="PROSITE" id="PS50118">
    <property type="entry name" value="HMG_BOX_2"/>
    <property type="match status" value="1"/>
</dbReference>
<dbReference type="FunFam" id="1.10.30.10:FF:000002">
    <property type="entry name" value="transcription factor Sox-2"/>
    <property type="match status" value="1"/>
</dbReference>
<dbReference type="STRING" id="50429.A0A2B4RC45"/>
<name>A0A2B4RC45_STYPI</name>
<dbReference type="Pfam" id="PF00505">
    <property type="entry name" value="HMG_box"/>
    <property type="match status" value="1"/>
</dbReference>
<dbReference type="SMART" id="SM00398">
    <property type="entry name" value="HMG"/>
    <property type="match status" value="1"/>
</dbReference>
<comment type="caution">
    <text evidence="16">The sequence shown here is derived from an EMBL/GenBank/DDBJ whole genome shotgun (WGS) entry which is preliminary data.</text>
</comment>
<keyword evidence="5" id="KW-0112">Calmodulin-binding</keyword>
<dbReference type="InterPro" id="IPR050140">
    <property type="entry name" value="SRY-related_HMG-box_TF-like"/>
</dbReference>
<evidence type="ECO:0000256" key="14">
    <source>
        <dbReference type="SAM" id="MobiDB-lite"/>
    </source>
</evidence>
<dbReference type="CDD" id="cd22004">
    <property type="entry name" value="HMG-box_SOX"/>
    <property type="match status" value="1"/>
</dbReference>